<keyword evidence="1" id="KW-1133">Transmembrane helix</keyword>
<keyword evidence="1" id="KW-0812">Transmembrane</keyword>
<dbReference type="Proteomes" id="UP000216998">
    <property type="component" value="Unassembled WGS sequence"/>
</dbReference>
<evidence type="ECO:0000313" key="3">
    <source>
        <dbReference type="Proteomes" id="UP000216998"/>
    </source>
</evidence>
<protein>
    <submittedName>
        <fullName evidence="2">Uncharacterized protein</fullName>
    </submittedName>
</protein>
<organism evidence="2 3">
    <name type="scientific">Niveispirillum lacus</name>
    <dbReference type="NCBI Taxonomy" id="1981099"/>
    <lineage>
        <taxon>Bacteria</taxon>
        <taxon>Pseudomonadati</taxon>
        <taxon>Pseudomonadota</taxon>
        <taxon>Alphaproteobacteria</taxon>
        <taxon>Rhodospirillales</taxon>
        <taxon>Azospirillaceae</taxon>
        <taxon>Niveispirillum</taxon>
    </lineage>
</organism>
<comment type="caution">
    <text evidence="2">The sequence shown here is derived from an EMBL/GenBank/DDBJ whole genome shotgun (WGS) entry which is preliminary data.</text>
</comment>
<sequence>MRAFIVLLIGAMLGMGALTYATFHTTETLAPLPTAGRGAILAAVLGAAGLFSLFVWLQRQGRHRDQHKR</sequence>
<feature type="transmembrane region" description="Helical" evidence="1">
    <location>
        <begin position="37"/>
        <end position="57"/>
    </location>
</feature>
<name>A0A255YQE0_9PROT</name>
<evidence type="ECO:0000313" key="2">
    <source>
        <dbReference type="EMBL" id="OYQ31401.1"/>
    </source>
</evidence>
<reference evidence="2 3" key="1">
    <citation type="submission" date="2017-07" db="EMBL/GenBank/DDBJ databases">
        <title>Niveispirillum cyanobacteriorum sp. nov., isolated from cyanobacterial aggregates in a eutrophic lake.</title>
        <authorList>
            <person name="Cai H."/>
        </authorList>
    </citation>
    <scope>NUCLEOTIDE SEQUENCE [LARGE SCALE GENOMIC DNA]</scope>
    <source>
        <strain evidence="3">TH1-14</strain>
    </source>
</reference>
<keyword evidence="1" id="KW-0472">Membrane</keyword>
<gene>
    <name evidence="2" type="ORF">CHU95_19800</name>
</gene>
<proteinExistence type="predicted"/>
<accession>A0A255YQE0</accession>
<keyword evidence="3" id="KW-1185">Reference proteome</keyword>
<dbReference type="EMBL" id="NOXU01000032">
    <property type="protein sequence ID" value="OYQ31401.1"/>
    <property type="molecule type" value="Genomic_DNA"/>
</dbReference>
<evidence type="ECO:0000256" key="1">
    <source>
        <dbReference type="SAM" id="Phobius"/>
    </source>
</evidence>
<dbReference type="AlphaFoldDB" id="A0A255YQE0"/>